<feature type="signal peptide" evidence="1">
    <location>
        <begin position="1"/>
        <end position="20"/>
    </location>
</feature>
<gene>
    <name evidence="2" type="ORF">UTRI_03627</name>
</gene>
<evidence type="ECO:0000313" key="3">
    <source>
        <dbReference type="Proteomes" id="UP000324022"/>
    </source>
</evidence>
<dbReference type="Proteomes" id="UP000324022">
    <property type="component" value="Unassembled WGS sequence"/>
</dbReference>
<reference evidence="2 3" key="1">
    <citation type="submission" date="2018-03" db="EMBL/GenBank/DDBJ databases">
        <authorList>
            <person name="Guldener U."/>
        </authorList>
    </citation>
    <scope>NUCLEOTIDE SEQUENCE [LARGE SCALE GENOMIC DNA]</scope>
    <source>
        <strain evidence="2 3">NBRC100155</strain>
    </source>
</reference>
<dbReference type="AlphaFoldDB" id="A0A5C3E4J1"/>
<feature type="chain" id="PRO_5022976872" evidence="1">
    <location>
        <begin position="21"/>
        <end position="195"/>
    </location>
</feature>
<dbReference type="OrthoDB" id="2556237at2759"/>
<accession>A0A5C3E4J1</accession>
<name>A0A5C3E4J1_9BASI</name>
<evidence type="ECO:0000256" key="1">
    <source>
        <dbReference type="SAM" id="SignalP"/>
    </source>
</evidence>
<keyword evidence="3" id="KW-1185">Reference proteome</keyword>
<evidence type="ECO:0000313" key="2">
    <source>
        <dbReference type="EMBL" id="SPO24359.1"/>
    </source>
</evidence>
<dbReference type="EMBL" id="OOIN01000007">
    <property type="protein sequence ID" value="SPO24359.1"/>
    <property type="molecule type" value="Genomic_DNA"/>
</dbReference>
<organism evidence="2 3">
    <name type="scientific">Ustilago trichophora</name>
    <dbReference type="NCBI Taxonomy" id="86804"/>
    <lineage>
        <taxon>Eukaryota</taxon>
        <taxon>Fungi</taxon>
        <taxon>Dikarya</taxon>
        <taxon>Basidiomycota</taxon>
        <taxon>Ustilaginomycotina</taxon>
        <taxon>Ustilaginomycetes</taxon>
        <taxon>Ustilaginales</taxon>
        <taxon>Ustilaginaceae</taxon>
        <taxon>Ustilago</taxon>
    </lineage>
</organism>
<sequence>MRFVAILVSIIAVLAALCAAAPPPLNPLHVFQMVAQDLWSEDVKHQKEAIVTLKYLFRSEDWERAEYWKPMNDFIRTGGLNERPRSRDAVTIEDAVAHFSPGSFYQDHAYLRPSLDILISRHLKKAKKEYGFDDELLTTPPLLTNRQRAAPVSRTFGHLPKPMTMEEAENMVGDGWKNGASTSGDGRRILGRFPL</sequence>
<proteinExistence type="predicted"/>
<protein>
    <submittedName>
        <fullName evidence="2">Related to conserved hypothetical Ustilaginaceae_specific protein</fullName>
    </submittedName>
</protein>
<keyword evidence="1" id="KW-0732">Signal</keyword>